<feature type="region of interest" description="Disordered" evidence="1">
    <location>
        <begin position="1"/>
        <end position="113"/>
    </location>
</feature>
<evidence type="ECO:0000313" key="3">
    <source>
        <dbReference type="Proteomes" id="UP000054321"/>
    </source>
</evidence>
<dbReference type="HOGENOM" id="CLU_035845_0_0_1"/>
<feature type="compositionally biased region" description="Low complexity" evidence="1">
    <location>
        <begin position="23"/>
        <end position="39"/>
    </location>
</feature>
<dbReference type="InParanoid" id="A0A0C3CPS9"/>
<keyword evidence="3" id="KW-1185">Reference proteome</keyword>
<evidence type="ECO:0000256" key="1">
    <source>
        <dbReference type="SAM" id="MobiDB-lite"/>
    </source>
</evidence>
<feature type="compositionally biased region" description="Low complexity" evidence="1">
    <location>
        <begin position="126"/>
        <end position="145"/>
    </location>
</feature>
<reference evidence="2 3" key="1">
    <citation type="submission" date="2014-04" db="EMBL/GenBank/DDBJ databases">
        <authorList>
            <consortium name="DOE Joint Genome Institute"/>
            <person name="Kuo A."/>
            <person name="Martino E."/>
            <person name="Perotto S."/>
            <person name="Kohler A."/>
            <person name="Nagy L.G."/>
            <person name="Floudas D."/>
            <person name="Copeland A."/>
            <person name="Barry K.W."/>
            <person name="Cichocki N."/>
            <person name="Veneault-Fourrey C."/>
            <person name="LaButti K."/>
            <person name="Lindquist E.A."/>
            <person name="Lipzen A."/>
            <person name="Lundell T."/>
            <person name="Morin E."/>
            <person name="Murat C."/>
            <person name="Sun H."/>
            <person name="Tunlid A."/>
            <person name="Henrissat B."/>
            <person name="Grigoriev I.V."/>
            <person name="Hibbett D.S."/>
            <person name="Martin F."/>
            <person name="Nordberg H.P."/>
            <person name="Cantor M.N."/>
            <person name="Hua S.X."/>
        </authorList>
    </citation>
    <scope>NUCLEOTIDE SEQUENCE [LARGE SCALE GENOMIC DNA]</scope>
    <source>
        <strain evidence="2 3">Zn</strain>
    </source>
</reference>
<dbReference type="EMBL" id="KN832876">
    <property type="protein sequence ID" value="KIN01044.1"/>
    <property type="molecule type" value="Genomic_DNA"/>
</dbReference>
<gene>
    <name evidence="2" type="ORF">OIDMADRAFT_103730</name>
</gene>
<evidence type="ECO:0000313" key="2">
    <source>
        <dbReference type="EMBL" id="KIN01044.1"/>
    </source>
</evidence>
<feature type="compositionally biased region" description="Polar residues" evidence="1">
    <location>
        <begin position="200"/>
        <end position="234"/>
    </location>
</feature>
<feature type="region of interest" description="Disordered" evidence="1">
    <location>
        <begin position="290"/>
        <end position="309"/>
    </location>
</feature>
<dbReference type="OrthoDB" id="5315820at2759"/>
<dbReference type="Proteomes" id="UP000054321">
    <property type="component" value="Unassembled WGS sequence"/>
</dbReference>
<accession>A0A0C3CPS9</accession>
<feature type="compositionally biased region" description="Gly residues" evidence="1">
    <location>
        <begin position="93"/>
        <end position="103"/>
    </location>
</feature>
<dbReference type="AlphaFoldDB" id="A0A0C3CPS9"/>
<sequence>MATPTLIDMPDPPSNPDTPTEAPGTPNSGTTSLSTLSTTAIKDGHRGNGFPHAGPGHRHSASSNTLEAERADRISRLAGLERVSTVRPQNQNVGGGSIGGAPGTGQAPGFFDAASNPAYATKMSTVGSASASTGGRTTTWASGSAKGQTEGDEDDREVDQMSMDANMDDRDRYSASAMDEDMDGDSISDSTSLVGFGEGASSTVSGPTYSRSNVVPRSGLANQWQGNTPSTPMSGSAAATVEQQKRDARMIDGLADDTASGYVDTAARGGVPVIAGSSGVETAERIMRDRLDHGEGKKAPLGSPDEAGLGKFYFEERK</sequence>
<name>A0A0C3CPS9_OIDMZ</name>
<reference evidence="3" key="2">
    <citation type="submission" date="2015-01" db="EMBL/GenBank/DDBJ databases">
        <title>Evolutionary Origins and Diversification of the Mycorrhizal Mutualists.</title>
        <authorList>
            <consortium name="DOE Joint Genome Institute"/>
            <consortium name="Mycorrhizal Genomics Consortium"/>
            <person name="Kohler A."/>
            <person name="Kuo A."/>
            <person name="Nagy L.G."/>
            <person name="Floudas D."/>
            <person name="Copeland A."/>
            <person name="Barry K.W."/>
            <person name="Cichocki N."/>
            <person name="Veneault-Fourrey C."/>
            <person name="LaButti K."/>
            <person name="Lindquist E.A."/>
            <person name="Lipzen A."/>
            <person name="Lundell T."/>
            <person name="Morin E."/>
            <person name="Murat C."/>
            <person name="Riley R."/>
            <person name="Ohm R."/>
            <person name="Sun H."/>
            <person name="Tunlid A."/>
            <person name="Henrissat B."/>
            <person name="Grigoriev I.V."/>
            <person name="Hibbett D.S."/>
            <person name="Martin F."/>
        </authorList>
    </citation>
    <scope>NUCLEOTIDE SEQUENCE [LARGE SCALE GENOMIC DNA]</scope>
    <source>
        <strain evidence="3">Zn</strain>
    </source>
</reference>
<proteinExistence type="predicted"/>
<feature type="region of interest" description="Disordered" evidence="1">
    <location>
        <begin position="126"/>
        <end position="244"/>
    </location>
</feature>
<protein>
    <submittedName>
        <fullName evidence="2">Uncharacterized protein</fullName>
    </submittedName>
</protein>
<organism evidence="2 3">
    <name type="scientific">Oidiodendron maius (strain Zn)</name>
    <dbReference type="NCBI Taxonomy" id="913774"/>
    <lineage>
        <taxon>Eukaryota</taxon>
        <taxon>Fungi</taxon>
        <taxon>Dikarya</taxon>
        <taxon>Ascomycota</taxon>
        <taxon>Pezizomycotina</taxon>
        <taxon>Leotiomycetes</taxon>
        <taxon>Leotiomycetes incertae sedis</taxon>
        <taxon>Myxotrichaceae</taxon>
        <taxon>Oidiodendron</taxon>
    </lineage>
</organism>
<dbReference type="STRING" id="913774.A0A0C3CPS9"/>